<evidence type="ECO:0000256" key="1">
    <source>
        <dbReference type="ARBA" id="ARBA00022490"/>
    </source>
</evidence>
<evidence type="ECO:0008006" key="12">
    <source>
        <dbReference type="Google" id="ProtNLM"/>
    </source>
</evidence>
<evidence type="ECO:0000256" key="6">
    <source>
        <dbReference type="ARBA" id="ARBA00022975"/>
    </source>
</evidence>
<keyword evidence="3" id="KW-0547">Nucleotide-binding</keyword>
<dbReference type="CDD" id="cd01428">
    <property type="entry name" value="ADK"/>
    <property type="match status" value="1"/>
</dbReference>
<accession>A0A9W7G024</accession>
<dbReference type="OrthoDB" id="442176at2759"/>
<dbReference type="GO" id="GO:0016776">
    <property type="term" value="F:phosphotransferase activity, phosphate group as acceptor"/>
    <property type="evidence" value="ECO:0007669"/>
    <property type="project" value="InterPro"/>
</dbReference>
<dbReference type="PRINTS" id="PR00094">
    <property type="entry name" value="ADENYLTKNASE"/>
</dbReference>
<evidence type="ECO:0000313" key="11">
    <source>
        <dbReference type="Proteomes" id="UP001165065"/>
    </source>
</evidence>
<dbReference type="InterPro" id="IPR000850">
    <property type="entry name" value="Adenylat/UMP-CMP_kin"/>
</dbReference>
<dbReference type="InterPro" id="IPR027417">
    <property type="entry name" value="P-loop_NTPase"/>
</dbReference>
<keyword evidence="1" id="KW-0963">Cytoplasm</keyword>
<organism evidence="10 11">
    <name type="scientific">Triparma columacea</name>
    <dbReference type="NCBI Taxonomy" id="722753"/>
    <lineage>
        <taxon>Eukaryota</taxon>
        <taxon>Sar</taxon>
        <taxon>Stramenopiles</taxon>
        <taxon>Ochrophyta</taxon>
        <taxon>Bolidophyceae</taxon>
        <taxon>Parmales</taxon>
        <taxon>Triparmaceae</taxon>
        <taxon>Triparma</taxon>
    </lineage>
</organism>
<dbReference type="SUPFAM" id="SSF52540">
    <property type="entry name" value="P-loop containing nucleoside triphosphate hydrolases"/>
    <property type="match status" value="1"/>
</dbReference>
<name>A0A9W7G024_9STRA</name>
<keyword evidence="2 9" id="KW-0808">Transferase</keyword>
<dbReference type="HAMAP" id="MF_00235">
    <property type="entry name" value="Adenylate_kinase_Adk"/>
    <property type="match status" value="1"/>
</dbReference>
<evidence type="ECO:0000256" key="2">
    <source>
        <dbReference type="ARBA" id="ARBA00022679"/>
    </source>
</evidence>
<dbReference type="GO" id="GO:0019205">
    <property type="term" value="F:nucleobase-containing compound kinase activity"/>
    <property type="evidence" value="ECO:0007669"/>
    <property type="project" value="InterPro"/>
</dbReference>
<evidence type="ECO:0000256" key="5">
    <source>
        <dbReference type="ARBA" id="ARBA00022840"/>
    </source>
</evidence>
<keyword evidence="11" id="KW-1185">Reference proteome</keyword>
<reference evidence="11" key="1">
    <citation type="journal article" date="2023" name="Commun. Biol.">
        <title>Genome analysis of Parmales, the sister group of diatoms, reveals the evolutionary specialization of diatoms from phago-mixotrophs to photoautotrophs.</title>
        <authorList>
            <person name="Ban H."/>
            <person name="Sato S."/>
            <person name="Yoshikawa S."/>
            <person name="Yamada K."/>
            <person name="Nakamura Y."/>
            <person name="Ichinomiya M."/>
            <person name="Sato N."/>
            <person name="Blanc-Mathieu R."/>
            <person name="Endo H."/>
            <person name="Kuwata A."/>
            <person name="Ogata H."/>
        </authorList>
    </citation>
    <scope>NUCLEOTIDE SEQUENCE [LARGE SCALE GENOMIC DNA]</scope>
</reference>
<dbReference type="AlphaFoldDB" id="A0A9W7G024"/>
<dbReference type="PANTHER" id="PTHR23359">
    <property type="entry name" value="NUCLEOTIDE KINASE"/>
    <property type="match status" value="1"/>
</dbReference>
<dbReference type="GO" id="GO:0006221">
    <property type="term" value="P:pyrimidine nucleotide biosynthetic process"/>
    <property type="evidence" value="ECO:0007669"/>
    <property type="project" value="UniProtKB-KW"/>
</dbReference>
<dbReference type="NCBIfam" id="TIGR01359">
    <property type="entry name" value="UMP_CMP_kin_fam"/>
    <property type="match status" value="1"/>
</dbReference>
<dbReference type="InterPro" id="IPR006266">
    <property type="entry name" value="UMP_CMP_kinase"/>
</dbReference>
<proteinExistence type="inferred from homology"/>
<dbReference type="Pfam" id="PF00406">
    <property type="entry name" value="ADK"/>
    <property type="match status" value="1"/>
</dbReference>
<evidence type="ECO:0000256" key="3">
    <source>
        <dbReference type="ARBA" id="ARBA00022741"/>
    </source>
</evidence>
<comment type="catalytic activity">
    <reaction evidence="8">
        <text>UMP + ATP = UDP + ADP</text>
        <dbReference type="Rhea" id="RHEA:24400"/>
        <dbReference type="ChEBI" id="CHEBI:30616"/>
        <dbReference type="ChEBI" id="CHEBI:57865"/>
        <dbReference type="ChEBI" id="CHEBI:58223"/>
        <dbReference type="ChEBI" id="CHEBI:456216"/>
        <dbReference type="EC" id="2.7.4.14"/>
    </reaction>
</comment>
<evidence type="ECO:0000313" key="10">
    <source>
        <dbReference type="EMBL" id="GMI25452.1"/>
    </source>
</evidence>
<evidence type="ECO:0000256" key="9">
    <source>
        <dbReference type="RuleBase" id="RU003330"/>
    </source>
</evidence>
<protein>
    <recommendedName>
        <fullName evidence="12">UMP/CMP kinase</fullName>
    </recommendedName>
</protein>
<keyword evidence="4 9" id="KW-0418">Kinase</keyword>
<keyword evidence="5" id="KW-0067">ATP-binding</keyword>
<dbReference type="Gene3D" id="3.40.50.300">
    <property type="entry name" value="P-loop containing nucleotide triphosphate hydrolases"/>
    <property type="match status" value="1"/>
</dbReference>
<dbReference type="InterPro" id="IPR033690">
    <property type="entry name" value="Adenylat_kinase_CS"/>
</dbReference>
<evidence type="ECO:0000256" key="8">
    <source>
        <dbReference type="ARBA" id="ARBA00048116"/>
    </source>
</evidence>
<keyword evidence="6" id="KW-0665">Pyrimidine biosynthesis</keyword>
<evidence type="ECO:0000256" key="7">
    <source>
        <dbReference type="ARBA" id="ARBA00023242"/>
    </source>
</evidence>
<dbReference type="GO" id="GO:0006207">
    <property type="term" value="P:'de novo' pyrimidine nucleobase biosynthetic process"/>
    <property type="evidence" value="ECO:0007669"/>
    <property type="project" value="InterPro"/>
</dbReference>
<dbReference type="EMBL" id="BRYA01000610">
    <property type="protein sequence ID" value="GMI25452.1"/>
    <property type="molecule type" value="Genomic_DNA"/>
</dbReference>
<sequence length="296" mass="32998">MKNRVIFVLGGPGAGKGTQCAKMVEHFDFVHLSVGDLLRKERAKSPPSENAELIESYLKEGKLVPVSISLALVREAMEREKEGSVFLIDGFPRNDENLDGWTKAMQGVVNVCGVLVYDCPIQELQRRILSRGETSGRSDDNLESAKKRFKTFEGDTMPVVRRMEESGIKSVHIRGENKLEKVWEDTRDAINGIMASEVVACNEGLDACLGVGGKGLEQFVDENIVGDFREHLRIMQLGNGGREGGAMTMKKVGVEGRTATVEMRGERKEEVVRVWERREGERGGWMLIHYSLRMGV</sequence>
<dbReference type="GO" id="GO:0009123">
    <property type="term" value="P:nucleoside monophosphate metabolic process"/>
    <property type="evidence" value="ECO:0007669"/>
    <property type="project" value="UniProtKB-ARBA"/>
</dbReference>
<keyword evidence="7" id="KW-0539">Nucleus</keyword>
<comment type="caution">
    <text evidence="10">The sequence shown here is derived from an EMBL/GenBank/DDBJ whole genome shotgun (WGS) entry which is preliminary data.</text>
</comment>
<dbReference type="PROSITE" id="PS00113">
    <property type="entry name" value="ADENYLATE_KINASE"/>
    <property type="match status" value="1"/>
</dbReference>
<dbReference type="Proteomes" id="UP001165065">
    <property type="component" value="Unassembled WGS sequence"/>
</dbReference>
<comment type="similarity">
    <text evidence="9">Belongs to the adenylate kinase family.</text>
</comment>
<gene>
    <name evidence="10" type="ORF">TrCOL_g3891</name>
</gene>
<evidence type="ECO:0000256" key="4">
    <source>
        <dbReference type="ARBA" id="ARBA00022777"/>
    </source>
</evidence>
<dbReference type="GO" id="GO:0005524">
    <property type="term" value="F:ATP binding"/>
    <property type="evidence" value="ECO:0007669"/>
    <property type="project" value="UniProtKB-KW"/>
</dbReference>